<evidence type="ECO:0000256" key="13">
    <source>
        <dbReference type="PIRSR" id="PIRSR600823-1"/>
    </source>
</evidence>
<dbReference type="GO" id="GO:0140825">
    <property type="term" value="F:lactoperoxidase activity"/>
    <property type="evidence" value="ECO:0007669"/>
    <property type="project" value="UniProtKB-EC"/>
</dbReference>
<evidence type="ECO:0000256" key="9">
    <source>
        <dbReference type="ARBA" id="ARBA00023002"/>
    </source>
</evidence>
<evidence type="ECO:0000256" key="1">
    <source>
        <dbReference type="ARBA" id="ARBA00000189"/>
    </source>
</evidence>
<keyword evidence="18" id="KW-0964">Secreted</keyword>
<keyword evidence="18" id="KW-0732">Signal</keyword>
<dbReference type="GO" id="GO:0042744">
    <property type="term" value="P:hydrogen peroxide catabolic process"/>
    <property type="evidence" value="ECO:0007669"/>
    <property type="project" value="UniProtKB-KW"/>
</dbReference>
<feature type="binding site" evidence="14">
    <location>
        <position position="169"/>
    </location>
    <ligand>
        <name>substrate</name>
    </ligand>
</feature>
<evidence type="ECO:0000256" key="7">
    <source>
        <dbReference type="ARBA" id="ARBA00022723"/>
    </source>
</evidence>
<dbReference type="GO" id="GO:0006979">
    <property type="term" value="P:response to oxidative stress"/>
    <property type="evidence" value="ECO:0007669"/>
    <property type="project" value="UniProtKB-UniRule"/>
</dbReference>
<organism evidence="20 21">
    <name type="scientific">Nicotiana tabacum</name>
    <name type="common">Common tobacco</name>
    <dbReference type="NCBI Taxonomy" id="4097"/>
    <lineage>
        <taxon>Eukaryota</taxon>
        <taxon>Viridiplantae</taxon>
        <taxon>Streptophyta</taxon>
        <taxon>Embryophyta</taxon>
        <taxon>Tracheophyta</taxon>
        <taxon>Spermatophyta</taxon>
        <taxon>Magnoliopsida</taxon>
        <taxon>eudicotyledons</taxon>
        <taxon>Gunneridae</taxon>
        <taxon>Pentapetalae</taxon>
        <taxon>asterids</taxon>
        <taxon>lamiids</taxon>
        <taxon>Solanales</taxon>
        <taxon>Solanaceae</taxon>
        <taxon>Nicotianoideae</taxon>
        <taxon>Nicotianeae</taxon>
        <taxon>Nicotiana</taxon>
    </lineage>
</organism>
<dbReference type="PANTHER" id="PTHR31235">
    <property type="entry name" value="PEROXIDASE 25-RELATED"/>
    <property type="match status" value="1"/>
</dbReference>
<feature type="disulfide bond" evidence="17">
    <location>
        <begin position="127"/>
        <end position="330"/>
    </location>
</feature>
<keyword evidence="6 18" id="KW-0349">Heme</keyword>
<dbReference type="CDD" id="cd00693">
    <property type="entry name" value="secretory_peroxidase"/>
    <property type="match status" value="1"/>
</dbReference>
<dbReference type="RefSeq" id="XP_016443304.1">
    <property type="nucleotide sequence ID" value="XM_016587818.1"/>
</dbReference>
<dbReference type="FunFam" id="1.10.420.10:FF:000006">
    <property type="entry name" value="Peroxidase"/>
    <property type="match status" value="1"/>
</dbReference>
<keyword evidence="20" id="KW-1185">Reference proteome</keyword>
<dbReference type="Proteomes" id="UP000790787">
    <property type="component" value="Chromosome 11"/>
</dbReference>
<evidence type="ECO:0000256" key="4">
    <source>
        <dbReference type="ARBA" id="ARBA00012313"/>
    </source>
</evidence>
<dbReference type="PaxDb" id="4097-A0A1S3XTU2"/>
<evidence type="ECO:0000256" key="18">
    <source>
        <dbReference type="RuleBase" id="RU362060"/>
    </source>
</evidence>
<evidence type="ECO:0000256" key="15">
    <source>
        <dbReference type="PIRSR" id="PIRSR600823-3"/>
    </source>
</evidence>
<dbReference type="GO" id="GO:0046872">
    <property type="term" value="F:metal ion binding"/>
    <property type="evidence" value="ECO:0007669"/>
    <property type="project" value="UniProtKB-UniRule"/>
</dbReference>
<dbReference type="GO" id="GO:0009505">
    <property type="term" value="C:plant-type cell wall"/>
    <property type="evidence" value="ECO:0000318"/>
    <property type="project" value="GO_Central"/>
</dbReference>
<keyword evidence="18" id="KW-0376">Hydrogen peroxide</keyword>
<comment type="catalytic activity">
    <reaction evidence="1 18">
        <text>2 a phenolic donor + H2O2 = 2 a phenolic radical donor + 2 H2O</text>
        <dbReference type="Rhea" id="RHEA:56136"/>
        <dbReference type="ChEBI" id="CHEBI:15377"/>
        <dbReference type="ChEBI" id="CHEBI:16240"/>
        <dbReference type="ChEBI" id="CHEBI:139520"/>
        <dbReference type="ChEBI" id="CHEBI:139521"/>
        <dbReference type="EC" id="1.11.1.7"/>
    </reaction>
</comment>
<evidence type="ECO:0000256" key="2">
    <source>
        <dbReference type="ARBA" id="ARBA00002322"/>
    </source>
</evidence>
<reference evidence="21" key="2">
    <citation type="submission" date="2025-08" db="UniProtKB">
        <authorList>
            <consortium name="RefSeq"/>
        </authorList>
    </citation>
    <scope>IDENTIFICATION</scope>
    <source>
        <tissue evidence="21">Leaf</tissue>
    </source>
</reference>
<dbReference type="InterPro" id="IPR019794">
    <property type="entry name" value="Peroxidases_AS"/>
</dbReference>
<keyword evidence="8 15" id="KW-0106">Calcium</keyword>
<dbReference type="InterPro" id="IPR000823">
    <property type="entry name" value="Peroxidase_pln"/>
</dbReference>
<feature type="binding site" evidence="15">
    <location>
        <position position="81"/>
    </location>
    <ligand>
        <name>Ca(2+)</name>
        <dbReference type="ChEBI" id="CHEBI:29108"/>
        <label>1</label>
    </ligand>
</feature>
<keyword evidence="5 18" id="KW-0575">Peroxidase</keyword>
<dbReference type="InterPro" id="IPR002016">
    <property type="entry name" value="Haem_peroxidase"/>
</dbReference>
<feature type="binding site" evidence="15">
    <location>
        <position position="85"/>
    </location>
    <ligand>
        <name>Ca(2+)</name>
        <dbReference type="ChEBI" id="CHEBI:29108"/>
        <label>1</label>
    </ligand>
</feature>
<comment type="cofactor">
    <cofactor evidence="15 18">
        <name>Ca(2+)</name>
        <dbReference type="ChEBI" id="CHEBI:29108"/>
    </cofactor>
    <text evidence="15 18">Binds 2 calcium ions per subunit.</text>
</comment>
<evidence type="ECO:0000256" key="3">
    <source>
        <dbReference type="ARBA" id="ARBA00006873"/>
    </source>
</evidence>
<dbReference type="PROSITE" id="PS00436">
    <property type="entry name" value="PEROXIDASE_2"/>
    <property type="match status" value="1"/>
</dbReference>
<comment type="similarity">
    <text evidence="18">Belongs to the peroxidase family. Classical plant (class III) peroxidase subfamily.</text>
</comment>
<dbReference type="GO" id="GO:0005576">
    <property type="term" value="C:extracellular region"/>
    <property type="evidence" value="ECO:0007669"/>
    <property type="project" value="UniProtKB-SubCell"/>
</dbReference>
<evidence type="ECO:0000256" key="11">
    <source>
        <dbReference type="ARBA" id="ARBA00023157"/>
    </source>
</evidence>
<dbReference type="OrthoDB" id="2113341at2759"/>
<dbReference type="PRINTS" id="PR00461">
    <property type="entry name" value="PLPEROXIDASE"/>
</dbReference>
<dbReference type="PROSITE" id="PS51257">
    <property type="entry name" value="PROKAR_LIPOPROTEIN"/>
    <property type="match status" value="1"/>
</dbReference>
<evidence type="ECO:0000256" key="14">
    <source>
        <dbReference type="PIRSR" id="PIRSR600823-2"/>
    </source>
</evidence>
<keyword evidence="9 18" id="KW-0560">Oxidoreductase</keyword>
<feature type="binding site" evidence="15">
    <location>
        <position position="83"/>
    </location>
    <ligand>
        <name>Ca(2+)</name>
        <dbReference type="ChEBI" id="CHEBI:29108"/>
        <label>1</label>
    </ligand>
</feature>
<dbReference type="GeneID" id="107768677"/>
<comment type="function">
    <text evidence="2">Removal of H(2)O(2), oxidation of toxic reductants, biosynthesis and degradation of lignin, suberization, auxin catabolism, response to environmental stresses such as wounding, pathogen attack and oxidative stress. These functions might be dependent on each isozyme/isoform in each plant tissue.</text>
</comment>
<evidence type="ECO:0000256" key="12">
    <source>
        <dbReference type="ARBA" id="ARBA00023180"/>
    </source>
</evidence>
<dbReference type="GO" id="GO:0020037">
    <property type="term" value="F:heme binding"/>
    <property type="evidence" value="ECO:0007669"/>
    <property type="project" value="UniProtKB-UniRule"/>
</dbReference>
<evidence type="ECO:0000256" key="8">
    <source>
        <dbReference type="ARBA" id="ARBA00022837"/>
    </source>
</evidence>
<feature type="binding site" evidence="15">
    <location>
        <position position="79"/>
    </location>
    <ligand>
        <name>Ca(2+)</name>
        <dbReference type="ChEBI" id="CHEBI:29108"/>
        <label>1</label>
    </ligand>
</feature>
<dbReference type="InterPro" id="IPR033905">
    <property type="entry name" value="Secretory_peroxidase"/>
</dbReference>
<dbReference type="STRING" id="4097.A0A1S3XTU2"/>
<dbReference type="InterPro" id="IPR019793">
    <property type="entry name" value="Peroxidases_heam-ligand_BS"/>
</dbReference>
<feature type="chain" id="PRO_5010006329" description="Peroxidase" evidence="18">
    <location>
        <begin position="28"/>
        <end position="334"/>
    </location>
</feature>
<feature type="binding site" evidence="15">
    <location>
        <position position="254"/>
    </location>
    <ligand>
        <name>Ca(2+)</name>
        <dbReference type="ChEBI" id="CHEBI:29108"/>
        <label>2</label>
    </ligand>
</feature>
<dbReference type="PRINTS" id="PR00458">
    <property type="entry name" value="PEROXIDASE"/>
</dbReference>
<comment type="cofactor">
    <cofactor evidence="15 18">
        <name>heme b</name>
        <dbReference type="ChEBI" id="CHEBI:60344"/>
    </cofactor>
    <text evidence="15 18">Binds 1 heme b (iron(II)-protoporphyrin IX) group per subunit.</text>
</comment>
<dbReference type="AlphaFoldDB" id="A0A1S3XTU2"/>
<evidence type="ECO:0000256" key="16">
    <source>
        <dbReference type="PIRSR" id="PIRSR600823-4"/>
    </source>
</evidence>
<feature type="binding site" evidence="15">
    <location>
        <position position="257"/>
    </location>
    <ligand>
        <name>Ca(2+)</name>
        <dbReference type="ChEBI" id="CHEBI:29108"/>
        <label>2</label>
    </ligand>
</feature>
<dbReference type="PROSITE" id="PS50873">
    <property type="entry name" value="PEROXIDASE_4"/>
    <property type="match status" value="1"/>
</dbReference>
<keyword evidence="10 15" id="KW-0408">Iron</keyword>
<dbReference type="KEGG" id="nta:107768677"/>
<feature type="domain" description="Plant heme peroxidase family profile" evidence="19">
    <location>
        <begin position="34"/>
        <end position="334"/>
    </location>
</feature>
<gene>
    <name evidence="21" type="primary">LOC107768677</name>
</gene>
<feature type="binding site" evidence="15">
    <location>
        <position position="76"/>
    </location>
    <ligand>
        <name>Ca(2+)</name>
        <dbReference type="ChEBI" id="CHEBI:29108"/>
        <label>1</label>
    </ligand>
</feature>
<evidence type="ECO:0000256" key="10">
    <source>
        <dbReference type="ARBA" id="ARBA00023004"/>
    </source>
</evidence>
<dbReference type="SUPFAM" id="SSF48113">
    <property type="entry name" value="Heme-dependent peroxidases"/>
    <property type="match status" value="1"/>
</dbReference>
<dbReference type="Gene3D" id="1.10.420.10">
    <property type="entry name" value="Peroxidase, domain 2"/>
    <property type="match status" value="1"/>
</dbReference>
<dbReference type="OMA" id="PIDREYR"/>
<dbReference type="EC" id="1.11.1.7" evidence="4 18"/>
<feature type="site" description="Transition state stabilizer" evidence="16">
    <location>
        <position position="71"/>
    </location>
</feature>
<feature type="binding site" evidence="15">
    <location>
        <position position="262"/>
    </location>
    <ligand>
        <name>Ca(2+)</name>
        <dbReference type="ChEBI" id="CHEBI:29108"/>
        <label>2</label>
    </ligand>
</feature>
<evidence type="ECO:0000256" key="17">
    <source>
        <dbReference type="PIRSR" id="PIRSR600823-5"/>
    </source>
</evidence>
<keyword evidence="12" id="KW-0325">Glycoprotein</keyword>
<feature type="disulfide bond" evidence="17">
    <location>
        <begin position="44"/>
        <end position="121"/>
    </location>
</feature>
<evidence type="ECO:0000256" key="5">
    <source>
        <dbReference type="ARBA" id="ARBA00022559"/>
    </source>
</evidence>
<proteinExistence type="inferred from homology"/>
<evidence type="ECO:0000256" key="6">
    <source>
        <dbReference type="ARBA" id="ARBA00022617"/>
    </source>
</evidence>
<dbReference type="Gene3D" id="1.10.520.10">
    <property type="match status" value="1"/>
</dbReference>
<name>A0A1S3XTU2_TOBAC</name>
<evidence type="ECO:0000313" key="21">
    <source>
        <dbReference type="RefSeq" id="XP_016443304.1"/>
    </source>
</evidence>
<dbReference type="InterPro" id="IPR010255">
    <property type="entry name" value="Haem_peroxidase_sf"/>
</dbReference>
<sequence>MDSKGFNCSVIALVSCMVLSFSVSSLAKKQQHCPLKVGFYQHTCPSAESIVRNVVYKAVSRNPGIAAGLIRLHFHDCFVRGCDASVLLDGPNSEKESVANKNSLRGFEVIDAAKAKLEAACPGTVSCADILAFAARDSSYKVGKINYAVQAGRRDGRVSIKDEALPNLPSPFVGVKELIKSFARKGMSVDEMVTLSGAHSIGIAHCAVFANRLYPQNKQQNLPIDPEYERMLKSICPPEALTNGTGVANPANLDVLTPNRLDNRYYMDLKSKKGLLVSDQTLMSNPKTAKMVNFNARYGRVWGKKFADAMVHMGTLDVLTGWKGEIRKNCHFVN</sequence>
<dbReference type="Pfam" id="PF00141">
    <property type="entry name" value="peroxidase"/>
    <property type="match status" value="1"/>
</dbReference>
<dbReference type="SMR" id="A0A1S3XTU2"/>
<protein>
    <recommendedName>
        <fullName evidence="4 18">Peroxidase</fullName>
        <ecNumber evidence="4 18">1.11.1.7</ecNumber>
    </recommendedName>
</protein>
<dbReference type="PROSITE" id="PS00435">
    <property type="entry name" value="PEROXIDASE_1"/>
    <property type="match status" value="1"/>
</dbReference>
<comment type="subcellular location">
    <subcellularLocation>
        <location evidence="18">Secreted</location>
    </subcellularLocation>
</comment>
<keyword evidence="7 15" id="KW-0479">Metal-binding</keyword>
<feature type="binding site" description="axial binding residue" evidence="15">
    <location>
        <position position="199"/>
    </location>
    <ligand>
        <name>heme b</name>
        <dbReference type="ChEBI" id="CHEBI:60344"/>
    </ligand>
    <ligandPart>
        <name>Fe</name>
        <dbReference type="ChEBI" id="CHEBI:18248"/>
    </ligandPart>
</feature>
<dbReference type="GO" id="GO:0004601">
    <property type="term" value="F:peroxidase activity"/>
    <property type="evidence" value="ECO:0000318"/>
    <property type="project" value="GO_Central"/>
</dbReference>
<keyword evidence="11 17" id="KW-1015">Disulfide bond</keyword>
<comment type="similarity">
    <text evidence="3">Belongs to the peroxidase family. Ascorbate peroxidase subfamily.</text>
</comment>
<feature type="signal peptide" evidence="18">
    <location>
        <begin position="1"/>
        <end position="27"/>
    </location>
</feature>
<evidence type="ECO:0000313" key="20">
    <source>
        <dbReference type="Proteomes" id="UP000790787"/>
    </source>
</evidence>
<dbReference type="FunFam" id="1.10.520.10:FF:000001">
    <property type="entry name" value="Peroxidase"/>
    <property type="match status" value="1"/>
</dbReference>
<feature type="disulfide bond" evidence="17">
    <location>
        <begin position="77"/>
        <end position="82"/>
    </location>
</feature>
<dbReference type="GO" id="GO:0006950">
    <property type="term" value="P:response to stress"/>
    <property type="evidence" value="ECO:0000318"/>
    <property type="project" value="GO_Central"/>
</dbReference>
<feature type="active site" description="Proton acceptor" evidence="13">
    <location>
        <position position="75"/>
    </location>
</feature>
<accession>A0A1S3XTU2</accession>
<feature type="disulfide bond" evidence="17">
    <location>
        <begin position="206"/>
        <end position="236"/>
    </location>
</feature>
<dbReference type="RefSeq" id="XP_016443304.1">
    <property type="nucleotide sequence ID" value="XM_016587818.2"/>
</dbReference>
<reference evidence="20" key="1">
    <citation type="journal article" date="2014" name="Nat. Commun.">
        <title>The tobacco genome sequence and its comparison with those of tomato and potato.</title>
        <authorList>
            <person name="Sierro N."/>
            <person name="Battey J.N."/>
            <person name="Ouadi S."/>
            <person name="Bakaher N."/>
            <person name="Bovet L."/>
            <person name="Willig A."/>
            <person name="Goepfert S."/>
            <person name="Peitsch M.C."/>
            <person name="Ivanov N.V."/>
        </authorList>
    </citation>
    <scope>NUCLEOTIDE SEQUENCE [LARGE SCALE GENOMIC DNA]</scope>
</reference>
<feature type="binding site" evidence="15">
    <location>
        <position position="94"/>
    </location>
    <ligand>
        <name>Ca(2+)</name>
        <dbReference type="ChEBI" id="CHEBI:29108"/>
        <label>1</label>
    </ligand>
</feature>
<evidence type="ECO:0000259" key="19">
    <source>
        <dbReference type="PROSITE" id="PS50873"/>
    </source>
</evidence>